<dbReference type="InterPro" id="IPR037185">
    <property type="entry name" value="EmrE-like"/>
</dbReference>
<organism evidence="3 4">
    <name type="scientific">Flavobacterium rhizosphaerae</name>
    <dbReference type="NCBI Taxonomy" id="3163298"/>
    <lineage>
        <taxon>Bacteria</taxon>
        <taxon>Pseudomonadati</taxon>
        <taxon>Bacteroidota</taxon>
        <taxon>Flavobacteriia</taxon>
        <taxon>Flavobacteriales</taxon>
        <taxon>Flavobacteriaceae</taxon>
        <taxon>Flavobacterium</taxon>
    </lineage>
</organism>
<reference evidence="3 4" key="1">
    <citation type="submission" date="2024-06" db="EMBL/GenBank/DDBJ databases">
        <authorList>
            <person name="Kaempfer P."/>
            <person name="Viver T."/>
        </authorList>
    </citation>
    <scope>NUCLEOTIDE SEQUENCE [LARGE SCALE GENOMIC DNA]</scope>
    <source>
        <strain evidence="3 4">ST-119</strain>
    </source>
</reference>
<dbReference type="PANTHER" id="PTHR22911">
    <property type="entry name" value="ACYL-MALONYL CONDENSING ENZYME-RELATED"/>
    <property type="match status" value="1"/>
</dbReference>
<protein>
    <submittedName>
        <fullName evidence="3">DMT family transporter</fullName>
    </submittedName>
</protein>
<keyword evidence="1" id="KW-0812">Transmembrane</keyword>
<keyword evidence="4" id="KW-1185">Reference proteome</keyword>
<dbReference type="PANTHER" id="PTHR22911:SF79">
    <property type="entry name" value="MOBA-LIKE NTP TRANSFERASE DOMAIN-CONTAINING PROTEIN"/>
    <property type="match status" value="1"/>
</dbReference>
<keyword evidence="1" id="KW-1133">Transmembrane helix</keyword>
<comment type="caution">
    <text evidence="3">The sequence shown here is derived from an EMBL/GenBank/DDBJ whole genome shotgun (WGS) entry which is preliminary data.</text>
</comment>
<feature type="transmembrane region" description="Helical" evidence="1">
    <location>
        <begin position="260"/>
        <end position="278"/>
    </location>
</feature>
<dbReference type="RefSeq" id="WP_408084534.1">
    <property type="nucleotide sequence ID" value="NZ_JBELPZ010000006.1"/>
</dbReference>
<feature type="transmembrane region" description="Helical" evidence="1">
    <location>
        <begin position="66"/>
        <end position="87"/>
    </location>
</feature>
<dbReference type="InterPro" id="IPR000620">
    <property type="entry name" value="EamA_dom"/>
</dbReference>
<feature type="transmembrane region" description="Helical" evidence="1">
    <location>
        <begin position="12"/>
        <end position="31"/>
    </location>
</feature>
<keyword evidence="1" id="KW-0472">Membrane</keyword>
<dbReference type="EMBL" id="JBELPZ010000006">
    <property type="protein sequence ID" value="MFL9844283.1"/>
    <property type="molecule type" value="Genomic_DNA"/>
</dbReference>
<evidence type="ECO:0000313" key="4">
    <source>
        <dbReference type="Proteomes" id="UP001629156"/>
    </source>
</evidence>
<dbReference type="Proteomes" id="UP001629156">
    <property type="component" value="Unassembled WGS sequence"/>
</dbReference>
<evidence type="ECO:0000256" key="1">
    <source>
        <dbReference type="SAM" id="Phobius"/>
    </source>
</evidence>
<accession>A0ABW8YVT7</accession>
<feature type="transmembrane region" description="Helical" evidence="1">
    <location>
        <begin position="162"/>
        <end position="182"/>
    </location>
</feature>
<name>A0ABW8YVT7_9FLAO</name>
<dbReference type="Pfam" id="PF00892">
    <property type="entry name" value="EamA"/>
    <property type="match status" value="2"/>
</dbReference>
<feature type="transmembrane region" description="Helical" evidence="1">
    <location>
        <begin position="121"/>
        <end position="142"/>
    </location>
</feature>
<gene>
    <name evidence="3" type="ORF">ABS766_07625</name>
</gene>
<dbReference type="SUPFAM" id="SSF103481">
    <property type="entry name" value="Multidrug resistance efflux transporter EmrE"/>
    <property type="match status" value="2"/>
</dbReference>
<feature type="transmembrane region" description="Helical" evidence="1">
    <location>
        <begin position="93"/>
        <end position="114"/>
    </location>
</feature>
<feature type="transmembrane region" description="Helical" evidence="1">
    <location>
        <begin position="284"/>
        <end position="305"/>
    </location>
</feature>
<feature type="transmembrane region" description="Helical" evidence="1">
    <location>
        <begin position="189"/>
        <end position="213"/>
    </location>
</feature>
<sequence length="313" mass="34837">MPGDRQKNYLQLHFIVFIWGFTAVLGKLITLEALPLVWYRMLIAVLLVFGYAKIRHISLKYNTKTLISFILSGLVIALHWFTFFLAIKVSNVSVTLACLSCGAFFASLFESVFYGRKVIGYELVLGLIVALALGTILYGRQLIFGDDTPLFAEDPSGHKPNIVLGVIIALISCALSAFFAIINGRLAKLYNPVAITFYELAGGVFFISVYLFFNGSFSKSFFALRWSDIMWLFLLGSACTAYAQIAAVKVMKFISPYTMMLTINLEPVYGIAIALFVFKDSEAMGPSFYIGAFVILCTVIINGILKNNIRFKK</sequence>
<feature type="transmembrane region" description="Helical" evidence="1">
    <location>
        <begin position="37"/>
        <end position="54"/>
    </location>
</feature>
<feature type="domain" description="EamA" evidence="2">
    <location>
        <begin position="164"/>
        <end position="301"/>
    </location>
</feature>
<proteinExistence type="predicted"/>
<evidence type="ECO:0000313" key="3">
    <source>
        <dbReference type="EMBL" id="MFL9844283.1"/>
    </source>
</evidence>
<feature type="transmembrane region" description="Helical" evidence="1">
    <location>
        <begin position="229"/>
        <end position="248"/>
    </location>
</feature>
<evidence type="ECO:0000259" key="2">
    <source>
        <dbReference type="Pfam" id="PF00892"/>
    </source>
</evidence>
<feature type="domain" description="EamA" evidence="2">
    <location>
        <begin position="15"/>
        <end position="135"/>
    </location>
</feature>